<comment type="caution">
    <text evidence="6">The sequence shown here is derived from an EMBL/GenBank/DDBJ whole genome shotgun (WGS) entry which is preliminary data.</text>
</comment>
<proteinExistence type="inferred from homology"/>
<keyword evidence="3 5" id="KW-0687">Ribonucleoprotein</keyword>
<dbReference type="InterPro" id="IPR011332">
    <property type="entry name" value="Ribosomal_zn-bd"/>
</dbReference>
<evidence type="ECO:0000313" key="6">
    <source>
        <dbReference type="EMBL" id="MXO73630.1"/>
    </source>
</evidence>
<reference evidence="6 7" key="1">
    <citation type="submission" date="2019-12" db="EMBL/GenBank/DDBJ databases">
        <title>Genomic-based taxomic classification of the family Erythrobacteraceae.</title>
        <authorList>
            <person name="Xu L."/>
        </authorList>
    </citation>
    <scope>NUCLEOTIDE SEQUENCE [LARGE SCALE GENOMIC DNA]</scope>
    <source>
        <strain evidence="6 7">100921-2</strain>
    </source>
</reference>
<dbReference type="RefSeq" id="WP_160609472.1">
    <property type="nucleotide sequence ID" value="NZ_WTZA01000001.1"/>
</dbReference>
<dbReference type="OrthoDB" id="9801927at2"/>
<dbReference type="GO" id="GO:0003735">
    <property type="term" value="F:structural constituent of ribosome"/>
    <property type="evidence" value="ECO:0007669"/>
    <property type="project" value="InterPro"/>
</dbReference>
<dbReference type="PANTHER" id="PTHR35534">
    <property type="entry name" value="50S RIBOSOMAL PROTEIN L32"/>
    <property type="match status" value="1"/>
</dbReference>
<dbReference type="GO" id="GO:0015934">
    <property type="term" value="C:large ribosomal subunit"/>
    <property type="evidence" value="ECO:0007669"/>
    <property type="project" value="InterPro"/>
</dbReference>
<accession>A0A6I4TBY1</accession>
<evidence type="ECO:0000313" key="7">
    <source>
        <dbReference type="Proteomes" id="UP000439522"/>
    </source>
</evidence>
<keyword evidence="2 5" id="KW-0689">Ribosomal protein</keyword>
<dbReference type="Proteomes" id="UP000439522">
    <property type="component" value="Unassembled WGS sequence"/>
</dbReference>
<evidence type="ECO:0000256" key="2">
    <source>
        <dbReference type="ARBA" id="ARBA00022980"/>
    </source>
</evidence>
<dbReference type="InterPro" id="IPR002677">
    <property type="entry name" value="Ribosomal_bL32"/>
</dbReference>
<sequence>MAVPKRKTSPSRRGMRRSHDALKVEAFVECSNCGELKRPHNLCIPCGHYNGREIIAVGR</sequence>
<dbReference type="Gene3D" id="1.20.5.640">
    <property type="entry name" value="Single helix bin"/>
    <property type="match status" value="1"/>
</dbReference>
<dbReference type="SUPFAM" id="SSF57829">
    <property type="entry name" value="Zn-binding ribosomal proteins"/>
    <property type="match status" value="1"/>
</dbReference>
<keyword evidence="7" id="KW-1185">Reference proteome</keyword>
<evidence type="ECO:0000256" key="5">
    <source>
        <dbReference type="HAMAP-Rule" id="MF_00340"/>
    </source>
</evidence>
<protein>
    <recommendedName>
        <fullName evidence="4 5">Large ribosomal subunit protein bL32</fullName>
    </recommendedName>
</protein>
<dbReference type="AlphaFoldDB" id="A0A6I4TBY1"/>
<dbReference type="Pfam" id="PF01783">
    <property type="entry name" value="Ribosomal_L32p"/>
    <property type="match status" value="1"/>
</dbReference>
<evidence type="ECO:0000256" key="1">
    <source>
        <dbReference type="ARBA" id="ARBA00008560"/>
    </source>
</evidence>
<evidence type="ECO:0000256" key="3">
    <source>
        <dbReference type="ARBA" id="ARBA00023274"/>
    </source>
</evidence>
<dbReference type="HAMAP" id="MF_00340">
    <property type="entry name" value="Ribosomal_bL32"/>
    <property type="match status" value="1"/>
</dbReference>
<comment type="similarity">
    <text evidence="1 5">Belongs to the bacterial ribosomal protein bL32 family.</text>
</comment>
<dbReference type="NCBIfam" id="TIGR01031">
    <property type="entry name" value="rpmF_bact"/>
    <property type="match status" value="1"/>
</dbReference>
<evidence type="ECO:0000256" key="4">
    <source>
        <dbReference type="ARBA" id="ARBA00035178"/>
    </source>
</evidence>
<name>A0A6I4TBY1_9SPHN</name>
<dbReference type="EMBL" id="WTZA01000001">
    <property type="protein sequence ID" value="MXO73630.1"/>
    <property type="molecule type" value="Genomic_DNA"/>
</dbReference>
<dbReference type="PANTHER" id="PTHR35534:SF1">
    <property type="entry name" value="LARGE RIBOSOMAL SUBUNIT PROTEIN BL32"/>
    <property type="match status" value="1"/>
</dbReference>
<gene>
    <name evidence="5 6" type="primary">rpmF</name>
    <name evidence="6" type="ORF">GRI40_00125</name>
</gene>
<organism evidence="6 7">
    <name type="scientific">Tsuneonella aeria</name>
    <dbReference type="NCBI Taxonomy" id="1837929"/>
    <lineage>
        <taxon>Bacteria</taxon>
        <taxon>Pseudomonadati</taxon>
        <taxon>Pseudomonadota</taxon>
        <taxon>Alphaproteobacteria</taxon>
        <taxon>Sphingomonadales</taxon>
        <taxon>Erythrobacteraceae</taxon>
        <taxon>Tsuneonella</taxon>
    </lineage>
</organism>
<dbReference type="GO" id="GO:0006412">
    <property type="term" value="P:translation"/>
    <property type="evidence" value="ECO:0007669"/>
    <property type="project" value="UniProtKB-UniRule"/>
</dbReference>
<dbReference type="InterPro" id="IPR044957">
    <property type="entry name" value="Ribosomal_bL32_bact"/>
</dbReference>